<gene>
    <name evidence="18" type="ORF">A2675_01675</name>
</gene>
<dbReference type="InterPro" id="IPR036918">
    <property type="entry name" value="Pyrv_Knase_C_sf"/>
</dbReference>
<evidence type="ECO:0000256" key="8">
    <source>
        <dbReference type="ARBA" id="ARBA00022741"/>
    </source>
</evidence>
<evidence type="ECO:0000256" key="14">
    <source>
        <dbReference type="NCBIfam" id="TIGR01064"/>
    </source>
</evidence>
<evidence type="ECO:0000259" key="17">
    <source>
        <dbReference type="Pfam" id="PF02887"/>
    </source>
</evidence>
<dbReference type="GO" id="GO:0030955">
    <property type="term" value="F:potassium ion binding"/>
    <property type="evidence" value="ECO:0007669"/>
    <property type="project" value="UniProtKB-UniRule"/>
</dbReference>
<evidence type="ECO:0000313" key="18">
    <source>
        <dbReference type="EMBL" id="OHA80808.1"/>
    </source>
</evidence>
<dbReference type="STRING" id="1802723.A2675_01675"/>
<accession>A0A1G2S7X0</accession>
<dbReference type="Gene3D" id="2.40.33.10">
    <property type="entry name" value="PK beta-barrel domain-like"/>
    <property type="match status" value="1"/>
</dbReference>
<dbReference type="GO" id="GO:0004743">
    <property type="term" value="F:pyruvate kinase activity"/>
    <property type="evidence" value="ECO:0007669"/>
    <property type="project" value="UniProtKB-UniRule"/>
</dbReference>
<dbReference type="NCBIfam" id="NF004978">
    <property type="entry name" value="PRK06354.1"/>
    <property type="match status" value="1"/>
</dbReference>
<dbReference type="SUPFAM" id="SSF50800">
    <property type="entry name" value="PK beta-barrel domain-like"/>
    <property type="match status" value="1"/>
</dbReference>
<keyword evidence="12 15" id="KW-0324">Glycolysis</keyword>
<dbReference type="EC" id="2.7.1.40" evidence="5 14"/>
<dbReference type="FunFam" id="2.40.33.10:FF:000001">
    <property type="entry name" value="Pyruvate kinase"/>
    <property type="match status" value="1"/>
</dbReference>
<evidence type="ECO:0000256" key="6">
    <source>
        <dbReference type="ARBA" id="ARBA00022679"/>
    </source>
</evidence>
<evidence type="ECO:0000256" key="5">
    <source>
        <dbReference type="ARBA" id="ARBA00012142"/>
    </source>
</evidence>
<evidence type="ECO:0000256" key="12">
    <source>
        <dbReference type="ARBA" id="ARBA00023152"/>
    </source>
</evidence>
<name>A0A1G2S7X0_9BACT</name>
<organism evidence="18 19">
    <name type="scientific">Candidatus Yonathbacteria bacterium RIFCSPHIGHO2_01_FULL_51_10</name>
    <dbReference type="NCBI Taxonomy" id="1802723"/>
    <lineage>
        <taxon>Bacteria</taxon>
        <taxon>Candidatus Yonathiibacteriota</taxon>
    </lineage>
</organism>
<dbReference type="Gene3D" id="3.20.20.60">
    <property type="entry name" value="Phosphoenolpyruvate-binding domains"/>
    <property type="match status" value="1"/>
</dbReference>
<dbReference type="InterPro" id="IPR011037">
    <property type="entry name" value="Pyrv_Knase-like_insert_dom_sf"/>
</dbReference>
<comment type="catalytic activity">
    <reaction evidence="15">
        <text>pyruvate + ATP = phosphoenolpyruvate + ADP + H(+)</text>
        <dbReference type="Rhea" id="RHEA:18157"/>
        <dbReference type="ChEBI" id="CHEBI:15361"/>
        <dbReference type="ChEBI" id="CHEBI:15378"/>
        <dbReference type="ChEBI" id="CHEBI:30616"/>
        <dbReference type="ChEBI" id="CHEBI:58702"/>
        <dbReference type="ChEBI" id="CHEBI:456216"/>
        <dbReference type="EC" id="2.7.1.40"/>
    </reaction>
</comment>
<evidence type="ECO:0000256" key="7">
    <source>
        <dbReference type="ARBA" id="ARBA00022723"/>
    </source>
</evidence>
<dbReference type="SUPFAM" id="SSF52935">
    <property type="entry name" value="PK C-terminal domain-like"/>
    <property type="match status" value="1"/>
</dbReference>
<dbReference type="PROSITE" id="PS00110">
    <property type="entry name" value="PYRUVATE_KINASE"/>
    <property type="match status" value="1"/>
</dbReference>
<keyword evidence="11 15" id="KW-0460">Magnesium</keyword>
<dbReference type="InterPro" id="IPR015806">
    <property type="entry name" value="Pyrv_Knase_insert_dom_sf"/>
</dbReference>
<dbReference type="NCBIfam" id="TIGR01064">
    <property type="entry name" value="pyruv_kin"/>
    <property type="match status" value="1"/>
</dbReference>
<dbReference type="EMBL" id="MHUS01000017">
    <property type="protein sequence ID" value="OHA80808.1"/>
    <property type="molecule type" value="Genomic_DNA"/>
</dbReference>
<comment type="similarity">
    <text evidence="4 15">Belongs to the pyruvate kinase family.</text>
</comment>
<sequence length="481" mass="52429">MSALQKKTKVVATIGPTSDNERTLTAMVKAGMNVVRLNFSHGEHEGHEKVVKLVRHVAKKTKTPLAIIQDLSGPKIRIGDFYQDRIILKKGSKFTLTTKKCIGDENIAWVNYAKLPKEVKKGMMILLDDGRKKLEVLSVQGHEIHCRVLVGGETKGRRGVNVPGALLSLSSLTEKDRTDVLFGIKHDVDYVALSFVRQVSDVEDLRAILLKERPDVGIIAKIETQEAVENIDGIIEAADGIMVARGDLAVEVPPQRVPILQKMIVAKCNRAGKPVIIATQMLESMIRSSVPTRAEVSDVANSILDGADAVMLSEETALGEYPVEAISMMTQVADMIEQNYPHQEIIQGEITTGGRRGSETEREIVDAVTFNVVNTAYEVGAKAIVALTESGSTARMVSRYRPKQAIIAMSPNSKSANKLVLSFGCIPVEISPFNYVGQVMNTVRKHVLARKIAKKGDKVVIVAGVPFGKRGGTNLLIVEVI</sequence>
<protein>
    <recommendedName>
        <fullName evidence="5 14">Pyruvate kinase</fullName>
        <ecNumber evidence="5 14">2.7.1.40</ecNumber>
    </recommendedName>
</protein>
<dbReference type="Gene3D" id="3.40.1380.20">
    <property type="entry name" value="Pyruvate kinase, C-terminal domain"/>
    <property type="match status" value="1"/>
</dbReference>
<dbReference type="InterPro" id="IPR015793">
    <property type="entry name" value="Pyrv_Knase_brl"/>
</dbReference>
<dbReference type="UniPathway" id="UPA00109">
    <property type="reaction ID" value="UER00188"/>
</dbReference>
<evidence type="ECO:0000259" key="16">
    <source>
        <dbReference type="Pfam" id="PF00224"/>
    </source>
</evidence>
<evidence type="ECO:0000313" key="19">
    <source>
        <dbReference type="Proteomes" id="UP000176997"/>
    </source>
</evidence>
<evidence type="ECO:0000256" key="2">
    <source>
        <dbReference type="ARBA" id="ARBA00001958"/>
    </source>
</evidence>
<feature type="domain" description="Pyruvate kinase barrel" evidence="16">
    <location>
        <begin position="6"/>
        <end position="326"/>
    </location>
</feature>
<keyword evidence="7" id="KW-0479">Metal-binding</keyword>
<dbReference type="InterPro" id="IPR015795">
    <property type="entry name" value="Pyrv_Knase_C"/>
</dbReference>
<dbReference type="InterPro" id="IPR040442">
    <property type="entry name" value="Pyrv_kinase-like_dom_sf"/>
</dbReference>
<dbReference type="GO" id="GO:0000287">
    <property type="term" value="F:magnesium ion binding"/>
    <property type="evidence" value="ECO:0007669"/>
    <property type="project" value="UniProtKB-UniRule"/>
</dbReference>
<evidence type="ECO:0000256" key="11">
    <source>
        <dbReference type="ARBA" id="ARBA00022842"/>
    </source>
</evidence>
<keyword evidence="9 15" id="KW-0418">Kinase</keyword>
<comment type="cofactor">
    <cofactor evidence="1">
        <name>Mg(2+)</name>
        <dbReference type="ChEBI" id="CHEBI:18420"/>
    </cofactor>
</comment>
<dbReference type="PRINTS" id="PR01050">
    <property type="entry name" value="PYRUVTKNASE"/>
</dbReference>
<evidence type="ECO:0000256" key="15">
    <source>
        <dbReference type="RuleBase" id="RU000504"/>
    </source>
</evidence>
<comment type="pathway">
    <text evidence="3 15">Carbohydrate degradation; glycolysis; pyruvate from D-glyceraldehyde 3-phosphate: step 5/5.</text>
</comment>
<dbReference type="SUPFAM" id="SSF51621">
    <property type="entry name" value="Phosphoenolpyruvate/pyruvate domain"/>
    <property type="match status" value="1"/>
</dbReference>
<dbReference type="Pfam" id="PF00224">
    <property type="entry name" value="PK"/>
    <property type="match status" value="1"/>
</dbReference>
<comment type="cofactor">
    <cofactor evidence="2">
        <name>K(+)</name>
        <dbReference type="ChEBI" id="CHEBI:29103"/>
    </cofactor>
</comment>
<dbReference type="InterPro" id="IPR015813">
    <property type="entry name" value="Pyrv/PenolPyrv_kinase-like_dom"/>
</dbReference>
<reference evidence="18 19" key="1">
    <citation type="journal article" date="2016" name="Nat. Commun.">
        <title>Thousands of microbial genomes shed light on interconnected biogeochemical processes in an aquifer system.</title>
        <authorList>
            <person name="Anantharaman K."/>
            <person name="Brown C.T."/>
            <person name="Hug L.A."/>
            <person name="Sharon I."/>
            <person name="Castelle C.J."/>
            <person name="Probst A.J."/>
            <person name="Thomas B.C."/>
            <person name="Singh A."/>
            <person name="Wilkins M.J."/>
            <person name="Karaoz U."/>
            <person name="Brodie E.L."/>
            <person name="Williams K.H."/>
            <person name="Hubbard S.S."/>
            <person name="Banfield J.F."/>
        </authorList>
    </citation>
    <scope>NUCLEOTIDE SEQUENCE [LARGE SCALE GENOMIC DNA]</scope>
</reference>
<keyword evidence="13 18" id="KW-0670">Pyruvate</keyword>
<comment type="caution">
    <text evidence="18">The sequence shown here is derived from an EMBL/GenBank/DDBJ whole genome shotgun (WGS) entry which is preliminary data.</text>
</comment>
<evidence type="ECO:0000256" key="4">
    <source>
        <dbReference type="ARBA" id="ARBA00008663"/>
    </source>
</evidence>
<proteinExistence type="inferred from homology"/>
<dbReference type="NCBIfam" id="NF004491">
    <property type="entry name" value="PRK05826.1"/>
    <property type="match status" value="1"/>
</dbReference>
<keyword evidence="10" id="KW-0067">ATP-binding</keyword>
<evidence type="ECO:0000256" key="3">
    <source>
        <dbReference type="ARBA" id="ARBA00004997"/>
    </source>
</evidence>
<dbReference type="InterPro" id="IPR018209">
    <property type="entry name" value="Pyrv_Knase_AS"/>
</dbReference>
<evidence type="ECO:0000256" key="1">
    <source>
        <dbReference type="ARBA" id="ARBA00001946"/>
    </source>
</evidence>
<keyword evidence="8" id="KW-0547">Nucleotide-binding</keyword>
<evidence type="ECO:0000256" key="9">
    <source>
        <dbReference type="ARBA" id="ARBA00022777"/>
    </source>
</evidence>
<dbReference type="GO" id="GO:0005524">
    <property type="term" value="F:ATP binding"/>
    <property type="evidence" value="ECO:0007669"/>
    <property type="project" value="UniProtKB-KW"/>
</dbReference>
<evidence type="ECO:0000256" key="13">
    <source>
        <dbReference type="ARBA" id="ARBA00023317"/>
    </source>
</evidence>
<evidence type="ECO:0000256" key="10">
    <source>
        <dbReference type="ARBA" id="ARBA00022840"/>
    </source>
</evidence>
<dbReference type="FunFam" id="3.20.20.60:FF:000025">
    <property type="entry name" value="Pyruvate kinase"/>
    <property type="match status" value="1"/>
</dbReference>
<dbReference type="AlphaFoldDB" id="A0A1G2S7X0"/>
<keyword evidence="6 15" id="KW-0808">Transferase</keyword>
<dbReference type="GO" id="GO:0016301">
    <property type="term" value="F:kinase activity"/>
    <property type="evidence" value="ECO:0007669"/>
    <property type="project" value="UniProtKB-KW"/>
</dbReference>
<dbReference type="Pfam" id="PF02887">
    <property type="entry name" value="PK_C"/>
    <property type="match status" value="1"/>
</dbReference>
<dbReference type="InterPro" id="IPR001697">
    <property type="entry name" value="Pyr_Knase"/>
</dbReference>
<dbReference type="PANTHER" id="PTHR11817">
    <property type="entry name" value="PYRUVATE KINASE"/>
    <property type="match status" value="1"/>
</dbReference>
<feature type="domain" description="Pyruvate kinase C-terminal" evidence="17">
    <location>
        <begin position="366"/>
        <end position="478"/>
    </location>
</feature>
<dbReference type="Proteomes" id="UP000176997">
    <property type="component" value="Unassembled WGS sequence"/>
</dbReference>